<organism evidence="2 3">
    <name type="scientific">Paractinoplanes aksuensis</name>
    <dbReference type="NCBI Taxonomy" id="2939490"/>
    <lineage>
        <taxon>Bacteria</taxon>
        <taxon>Bacillati</taxon>
        <taxon>Actinomycetota</taxon>
        <taxon>Actinomycetes</taxon>
        <taxon>Micromonosporales</taxon>
        <taxon>Micromonosporaceae</taxon>
        <taxon>Paractinoplanes</taxon>
    </lineage>
</organism>
<protein>
    <submittedName>
        <fullName evidence="2">Cytochrome P450</fullName>
    </submittedName>
</protein>
<dbReference type="PANTHER" id="PTHR46696:SF1">
    <property type="entry name" value="CYTOCHROME P450 YJIB-RELATED"/>
    <property type="match status" value="1"/>
</dbReference>
<dbReference type="EMBL" id="JAMYJR010000038">
    <property type="protein sequence ID" value="MCO8275488.1"/>
    <property type="molecule type" value="Genomic_DNA"/>
</dbReference>
<proteinExistence type="inferred from homology"/>
<dbReference type="SUPFAM" id="SSF48264">
    <property type="entry name" value="Cytochrome P450"/>
    <property type="match status" value="1"/>
</dbReference>
<dbReference type="RefSeq" id="WP_253241552.1">
    <property type="nucleotide sequence ID" value="NZ_JAMYJR010000038.1"/>
</dbReference>
<dbReference type="PANTHER" id="PTHR46696">
    <property type="entry name" value="P450, PUTATIVE (EUROFUNG)-RELATED"/>
    <property type="match status" value="1"/>
</dbReference>
<dbReference type="Proteomes" id="UP001523369">
    <property type="component" value="Unassembled WGS sequence"/>
</dbReference>
<name>A0ABT1DY14_9ACTN</name>
<dbReference type="Pfam" id="PF00067">
    <property type="entry name" value="p450"/>
    <property type="match status" value="1"/>
</dbReference>
<gene>
    <name evidence="2" type="ORF">M1L60_33385</name>
</gene>
<reference evidence="2 3" key="1">
    <citation type="submission" date="2022-06" db="EMBL/GenBank/DDBJ databases">
        <title>New Species of the Genus Actinoplanes, ActinopZanes ferrugineus.</title>
        <authorList>
            <person name="Ding P."/>
        </authorList>
    </citation>
    <scope>NUCLEOTIDE SEQUENCE [LARGE SCALE GENOMIC DNA]</scope>
    <source>
        <strain evidence="2 3">TRM88003</strain>
    </source>
</reference>
<comment type="caution">
    <text evidence="2">The sequence shown here is derived from an EMBL/GenBank/DDBJ whole genome shotgun (WGS) entry which is preliminary data.</text>
</comment>
<dbReference type="CDD" id="cd20625">
    <property type="entry name" value="CYP164-like"/>
    <property type="match status" value="1"/>
</dbReference>
<dbReference type="Gene3D" id="1.10.630.10">
    <property type="entry name" value="Cytochrome P450"/>
    <property type="match status" value="1"/>
</dbReference>
<sequence length="403" mass="44273">MPVESKYDLDSDDYFSDPYPTYDRMRMHDPVFFDETKGLWYVTRHADVTALARHPGTSVNRVEAFFTGVSPELADRVAVVRRFFFDWLVFLDPPQHTRLRRLLMTALSPAAVASLTPDLTRIVDDTLDGLADRATFDVVNEYGVPVTLRLIARMIGIPDSDIGSFKALADAAIKPLTWTGDPDGNVIAAYDGVVGLEAFFRGLIQERRRRPADDLLTQLTRAGDDDPAMTDQEIISTCAMLLVAGHETSANLVGTGVLALLRHPDQLGLLRDDPALIVSAVEEFLRYDGSGGGLGRIATEPIELSGGRIPAGQLAFGLTHAANHDPAVFADPDRLDIRRANNRHLGLGHGLHMCLGAHLARLETRTAVGALLRRRPDITLVTEKPRWIRSLSHRGVHELVVAG</sequence>
<keyword evidence="3" id="KW-1185">Reference proteome</keyword>
<comment type="similarity">
    <text evidence="1">Belongs to the cytochrome P450 family.</text>
</comment>
<evidence type="ECO:0000256" key="1">
    <source>
        <dbReference type="ARBA" id="ARBA00010617"/>
    </source>
</evidence>
<evidence type="ECO:0000313" key="2">
    <source>
        <dbReference type="EMBL" id="MCO8275488.1"/>
    </source>
</evidence>
<evidence type="ECO:0000313" key="3">
    <source>
        <dbReference type="Proteomes" id="UP001523369"/>
    </source>
</evidence>
<dbReference type="InterPro" id="IPR036396">
    <property type="entry name" value="Cyt_P450_sf"/>
</dbReference>
<accession>A0ABT1DY14</accession>
<dbReference type="PRINTS" id="PR00359">
    <property type="entry name" value="BP450"/>
</dbReference>
<dbReference type="InterPro" id="IPR001128">
    <property type="entry name" value="Cyt_P450"/>
</dbReference>
<dbReference type="InterPro" id="IPR002397">
    <property type="entry name" value="Cyt_P450_B"/>
</dbReference>